<sequence>MRAYCSVTRMRLIHCACATTITLPGAEHHTLGEVPSRKELRFLDAAAKEILPEDPTPSLAEIQASPNVAHMGEPGPAPQQPSERLRVVVSGSDKALAAILTRMMRGDYLWAEVAYIPVDTHSPAAVGWGLAGLNTEELCALATDGPVTPSPCVRTDTGDVVAGAAAIYRGEGDEEYVGEIVVDSQRLVYRSGEAPSARFYGQFGARLVPTAGAPGIASTPIVTPLVAAGPVSRRSPEQLERMSRNALLRGLTRGAGVAPGQTDGSRVLTGRALQSGGEAITVELDGVRRPRTVERVTFYRHLRDIQSVKKAPTDDM</sequence>
<name>A0A076NII1_9CORY</name>
<reference evidence="1 2" key="1">
    <citation type="submission" date="2014-08" db="EMBL/GenBank/DDBJ databases">
        <title>Complete genome sequence of Corynebacterium imitans DSM 44264, isolated from a five-month-old boy with suspected pharyngeal diphtheria.</title>
        <authorList>
            <person name="Mollmann S."/>
            <person name="Albersmeier A."/>
            <person name="Ruckert C."/>
            <person name="Tauch A."/>
        </authorList>
    </citation>
    <scope>NUCLEOTIDE SEQUENCE [LARGE SCALE GENOMIC DNA]</scope>
    <source>
        <strain evidence="1 2">DSM 44264</strain>
    </source>
</reference>
<dbReference type="KEGG" id="cii:CIMIT_10540"/>
<accession>A0A076NII1</accession>
<evidence type="ECO:0000313" key="2">
    <source>
        <dbReference type="Proteomes" id="UP000028780"/>
    </source>
</evidence>
<dbReference type="STRING" id="156978.CIMIT_10540"/>
<dbReference type="AlphaFoldDB" id="A0A076NII1"/>
<dbReference type="eggNOG" id="COG1597">
    <property type="taxonomic scope" value="Bacteria"/>
</dbReference>
<dbReference type="Proteomes" id="UP000028780">
    <property type="component" value="Chromosome"/>
</dbReference>
<organism evidence="1 2">
    <name type="scientific">Corynebacterium imitans</name>
    <dbReference type="NCBI Taxonomy" id="156978"/>
    <lineage>
        <taxon>Bacteria</taxon>
        <taxon>Bacillati</taxon>
        <taxon>Actinomycetota</taxon>
        <taxon>Actinomycetes</taxon>
        <taxon>Mycobacteriales</taxon>
        <taxon>Corynebacteriaceae</taxon>
        <taxon>Corynebacterium</taxon>
    </lineage>
</organism>
<evidence type="ECO:0000313" key="1">
    <source>
        <dbReference type="EMBL" id="AIJ34264.1"/>
    </source>
</evidence>
<keyword evidence="2" id="KW-1185">Reference proteome</keyword>
<dbReference type="HOGENOM" id="CLU_087221_0_0_11"/>
<gene>
    <name evidence="1" type="ORF">CIMIT_10540</name>
</gene>
<proteinExistence type="predicted"/>
<protein>
    <submittedName>
        <fullName evidence="1">Uncharacterized protein</fullName>
    </submittedName>
</protein>
<dbReference type="EMBL" id="CP009211">
    <property type="protein sequence ID" value="AIJ34264.1"/>
    <property type="molecule type" value="Genomic_DNA"/>
</dbReference>